<keyword evidence="2" id="KW-1185">Reference proteome</keyword>
<evidence type="ECO:0000313" key="1">
    <source>
        <dbReference type="EMBL" id="CAG8547616.1"/>
    </source>
</evidence>
<accession>A0A9N9B0V3</accession>
<comment type="caution">
    <text evidence="1">The sequence shown here is derived from an EMBL/GenBank/DDBJ whole genome shotgun (WGS) entry which is preliminary data.</text>
</comment>
<dbReference type="OrthoDB" id="2434387at2759"/>
<dbReference type="Proteomes" id="UP000789759">
    <property type="component" value="Unassembled WGS sequence"/>
</dbReference>
<reference evidence="1" key="1">
    <citation type="submission" date="2021-06" db="EMBL/GenBank/DDBJ databases">
        <authorList>
            <person name="Kallberg Y."/>
            <person name="Tangrot J."/>
            <person name="Rosling A."/>
        </authorList>
    </citation>
    <scope>NUCLEOTIDE SEQUENCE</scope>
    <source>
        <strain evidence="1">FL966</strain>
    </source>
</reference>
<dbReference type="AlphaFoldDB" id="A0A9N9B0V3"/>
<organism evidence="1 2">
    <name type="scientific">Cetraspora pellucida</name>
    <dbReference type="NCBI Taxonomy" id="1433469"/>
    <lineage>
        <taxon>Eukaryota</taxon>
        <taxon>Fungi</taxon>
        <taxon>Fungi incertae sedis</taxon>
        <taxon>Mucoromycota</taxon>
        <taxon>Glomeromycotina</taxon>
        <taxon>Glomeromycetes</taxon>
        <taxon>Diversisporales</taxon>
        <taxon>Gigasporaceae</taxon>
        <taxon>Cetraspora</taxon>
    </lineage>
</organism>
<protein>
    <submittedName>
        <fullName evidence="1">7090_t:CDS:1</fullName>
    </submittedName>
</protein>
<proteinExistence type="predicted"/>
<evidence type="ECO:0000313" key="2">
    <source>
        <dbReference type="Proteomes" id="UP000789759"/>
    </source>
</evidence>
<gene>
    <name evidence="1" type="ORF">CPELLU_LOCUS4595</name>
</gene>
<sequence>MTHHAFYNILHNIKKDPHTLEEVGNIAQELLNNKRINIDQVLVPYCVHSDKSGVAFTLANTEMDMFTTFALKATDTSILLKKQHITLDSFFPGVDVPLRINKSIDILGIVKQAFRSFDQNTIVQVDSKLNVNIPRESVYDAEMYRILFNWLTEVHYYEIIEQWHLGQVVIEYNHYCATQELKLNPAIDENYHHKLYVVNAIQAFVRRVDVDGHDITRKPYWPSEELQKRDFKNAFMSARVKDISGNFNDIINQRVFSQ</sequence>
<dbReference type="EMBL" id="CAJVQA010002445">
    <property type="protein sequence ID" value="CAG8547616.1"/>
    <property type="molecule type" value="Genomic_DNA"/>
</dbReference>
<name>A0A9N9B0V3_9GLOM</name>